<proteinExistence type="predicted"/>
<dbReference type="EMBL" id="JAENIO010000045">
    <property type="protein sequence ID" value="MBK1835242.1"/>
    <property type="molecule type" value="Genomic_DNA"/>
</dbReference>
<dbReference type="Proteomes" id="UP000604083">
    <property type="component" value="Unassembled WGS sequence"/>
</dbReference>
<keyword evidence="3" id="KW-1185">Reference proteome</keyword>
<dbReference type="AlphaFoldDB" id="A0A934RSR8"/>
<evidence type="ECO:0000313" key="3">
    <source>
        <dbReference type="Proteomes" id="UP000604083"/>
    </source>
</evidence>
<name>A0A934RSR8_9BACT</name>
<protein>
    <submittedName>
        <fullName evidence="2">Uncharacterized protein</fullName>
    </submittedName>
</protein>
<feature type="region of interest" description="Disordered" evidence="1">
    <location>
        <begin position="1"/>
        <end position="120"/>
    </location>
</feature>
<evidence type="ECO:0000256" key="1">
    <source>
        <dbReference type="SAM" id="MobiDB-lite"/>
    </source>
</evidence>
<evidence type="ECO:0000313" key="2">
    <source>
        <dbReference type="EMBL" id="MBK1835242.1"/>
    </source>
</evidence>
<comment type="caution">
    <text evidence="2">The sequence shown here is derived from an EMBL/GenBank/DDBJ whole genome shotgun (WGS) entry which is preliminary data.</text>
</comment>
<feature type="compositionally biased region" description="Low complexity" evidence="1">
    <location>
        <begin position="13"/>
        <end position="37"/>
    </location>
</feature>
<accession>A0A934RSR8</accession>
<sequence length="120" mass="12450">MPLLRERNHRPGPAHSFFAPAPAIPSSSARPAASQASLSGGPEKSGRNKGRNLPNGGQSPTAALRGPKLPRKNPTGEDSPKNRLPVRKSSGPTGTRRKILPSSNDLSGPLPLDGFAAPAH</sequence>
<organism evidence="2 3">
    <name type="scientific">Roseibacillus ishigakijimensis</name>
    <dbReference type="NCBI Taxonomy" id="454146"/>
    <lineage>
        <taxon>Bacteria</taxon>
        <taxon>Pseudomonadati</taxon>
        <taxon>Verrucomicrobiota</taxon>
        <taxon>Verrucomicrobiia</taxon>
        <taxon>Verrucomicrobiales</taxon>
        <taxon>Verrucomicrobiaceae</taxon>
        <taxon>Roseibacillus</taxon>
    </lineage>
</organism>
<reference evidence="2" key="1">
    <citation type="submission" date="2021-01" db="EMBL/GenBank/DDBJ databases">
        <title>Modified the classification status of verrucomicrobia.</title>
        <authorList>
            <person name="Feng X."/>
        </authorList>
    </citation>
    <scope>NUCLEOTIDE SEQUENCE</scope>
    <source>
        <strain evidence="2">KCTC 12986</strain>
    </source>
</reference>
<dbReference type="RefSeq" id="WP_377174305.1">
    <property type="nucleotide sequence ID" value="NZ_JBHUJA010000029.1"/>
</dbReference>
<gene>
    <name evidence="2" type="ORF">JIN78_14325</name>
</gene>